<name>A0A7W2FTQ5_9VIBR</name>
<dbReference type="InterPro" id="IPR044922">
    <property type="entry name" value="DUF2063_N_sf"/>
</dbReference>
<evidence type="ECO:0000313" key="2">
    <source>
        <dbReference type="EMBL" id="MBA5764099.1"/>
    </source>
</evidence>
<reference evidence="2 3" key="1">
    <citation type="submission" date="2020-07" db="EMBL/GenBank/DDBJ databases">
        <title>Vibrio marinisediminis sp. nov., isolated from marine sediment.</title>
        <authorList>
            <person name="Ji X."/>
        </authorList>
    </citation>
    <scope>NUCLEOTIDE SEQUENCE [LARGE SCALE GENOMIC DNA]</scope>
    <source>
        <strain evidence="2 3">404</strain>
    </source>
</reference>
<proteinExistence type="predicted"/>
<protein>
    <submittedName>
        <fullName evidence="2">Putative DNA-binding domain-containing protein</fullName>
    </submittedName>
</protein>
<feature type="domain" description="Putative DNA-binding" evidence="1">
    <location>
        <begin position="6"/>
        <end position="93"/>
    </location>
</feature>
<evidence type="ECO:0000313" key="3">
    <source>
        <dbReference type="Proteomes" id="UP000571701"/>
    </source>
</evidence>
<accession>A0A7W2FTQ5</accession>
<dbReference type="RefSeq" id="WP_182110158.1">
    <property type="nucleotide sequence ID" value="NZ_JACFYF010000014.1"/>
</dbReference>
<dbReference type="Gene3D" id="1.10.150.690">
    <property type="entry name" value="DUF2063"/>
    <property type="match status" value="1"/>
</dbReference>
<dbReference type="Pfam" id="PF09836">
    <property type="entry name" value="DUF2063"/>
    <property type="match status" value="1"/>
</dbReference>
<dbReference type="EMBL" id="JACFYF010000014">
    <property type="protein sequence ID" value="MBA5764099.1"/>
    <property type="molecule type" value="Genomic_DNA"/>
</dbReference>
<gene>
    <name evidence="2" type="ORF">H2O73_17195</name>
</gene>
<keyword evidence="2" id="KW-0238">DNA-binding</keyword>
<dbReference type="AlphaFoldDB" id="A0A7W2FTQ5"/>
<organism evidence="2 3">
    <name type="scientific">Vibrio marinisediminis</name>
    <dbReference type="NCBI Taxonomy" id="2758441"/>
    <lineage>
        <taxon>Bacteria</taxon>
        <taxon>Pseudomonadati</taxon>
        <taxon>Pseudomonadota</taxon>
        <taxon>Gammaproteobacteria</taxon>
        <taxon>Vibrionales</taxon>
        <taxon>Vibrionaceae</taxon>
        <taxon>Vibrio</taxon>
    </lineage>
</organism>
<sequence>MNLADLQHQFSRALHYQASGEECSIVSDVFSADERMQIYRNNFIISLSEVLQATYPMVQALLGDECFAQIARHHVLNQPLTRGDVTHYGEHFDQSLRQFEAVMQAAPYIAEVARFEWSLDMSQQLFSRNNSVQYELADLAHIPTEQHTNIRFHLHPDVVLLTSPFAVYALQQAINHHDEQLSSLDIQQTQQGVCACNESGEVWSLALDKHSYQLLDGFRQQLTLGGIEPHCLSALNKIIELNLLAGFSLPAQLASE</sequence>
<evidence type="ECO:0000259" key="1">
    <source>
        <dbReference type="Pfam" id="PF09836"/>
    </source>
</evidence>
<keyword evidence="3" id="KW-1185">Reference proteome</keyword>
<dbReference type="InterPro" id="IPR018640">
    <property type="entry name" value="DUF2063"/>
</dbReference>
<dbReference type="GO" id="GO:0003677">
    <property type="term" value="F:DNA binding"/>
    <property type="evidence" value="ECO:0007669"/>
    <property type="project" value="UniProtKB-KW"/>
</dbReference>
<comment type="caution">
    <text evidence="2">The sequence shown here is derived from an EMBL/GenBank/DDBJ whole genome shotgun (WGS) entry which is preliminary data.</text>
</comment>
<dbReference type="Proteomes" id="UP000571701">
    <property type="component" value="Unassembled WGS sequence"/>
</dbReference>